<dbReference type="AlphaFoldDB" id="E6Z0A2"/>
<accession>E6Z0A2</accession>
<dbReference type="EMBL" id="FN645509">
    <property type="protein sequence ID" value="CBI82540.1"/>
    <property type="molecule type" value="Genomic_DNA"/>
</dbReference>
<name>E6Z0A2_BARSR</name>
<organism evidence="1">
    <name type="scientific">Bartonella schoenbuchensis (strain DSM 13525 / NCTC 13165 / R1)</name>
    <dbReference type="NCBI Taxonomy" id="687861"/>
    <lineage>
        <taxon>Bacteria</taxon>
        <taxon>Pseudomonadati</taxon>
        <taxon>Pseudomonadota</taxon>
        <taxon>Alphaproteobacteria</taxon>
        <taxon>Hyphomicrobiales</taxon>
        <taxon>Bartonellaceae</taxon>
        <taxon>Bartonella</taxon>
    </lineage>
</organism>
<protein>
    <submittedName>
        <fullName evidence="1">Uncharacterized protein</fullName>
    </submittedName>
</protein>
<sequence>MKTLNAICALAKTVAWGKRVISTVVSELWTFLFLLTTNVY</sequence>
<proteinExistence type="predicted"/>
<reference evidence="1" key="1">
    <citation type="journal article" date="2011" name="PLoS Genet.">
        <title>Parallel evolution of a type IV secretion system in radiating lineages of the host-restricted bacterial pathogen Bartonella.</title>
        <authorList>
            <person name="Engel P."/>
            <person name="Salzburger W."/>
            <person name="Liesch M."/>
            <person name="Chang C.C."/>
            <person name="Maruyama S."/>
            <person name="Lanz C."/>
            <person name="Calteau A."/>
            <person name="Lajus A."/>
            <person name="Medigue C."/>
            <person name="Schuster S.C."/>
            <person name="Dehio C."/>
        </authorList>
    </citation>
    <scope>NUCLEOTIDE SEQUENCE</scope>
    <source>
        <strain evidence="1">R1</strain>
    </source>
</reference>
<evidence type="ECO:0000313" key="1">
    <source>
        <dbReference type="EMBL" id="CBI82540.1"/>
    </source>
</evidence>
<gene>
    <name evidence="1" type="ORF">B11C_40395</name>
</gene>